<evidence type="ECO:0000256" key="2">
    <source>
        <dbReference type="ARBA" id="ARBA00023002"/>
    </source>
</evidence>
<dbReference type="Pfam" id="PF13561">
    <property type="entry name" value="adh_short_C2"/>
    <property type="match status" value="1"/>
</dbReference>
<dbReference type="InterPro" id="IPR036291">
    <property type="entry name" value="NAD(P)-bd_dom_sf"/>
</dbReference>
<dbReference type="Gene3D" id="3.40.50.720">
    <property type="entry name" value="NAD(P)-binding Rossmann-like Domain"/>
    <property type="match status" value="1"/>
</dbReference>
<dbReference type="Proteomes" id="UP000233343">
    <property type="component" value="Unassembled WGS sequence"/>
</dbReference>
<evidence type="ECO:0000313" key="3">
    <source>
        <dbReference type="EMBL" id="PKG30448.1"/>
    </source>
</evidence>
<evidence type="ECO:0000313" key="4">
    <source>
        <dbReference type="Proteomes" id="UP000233343"/>
    </source>
</evidence>
<organism evidence="3 4">
    <name type="scientific">Cytobacillus horneckiae</name>
    <dbReference type="NCBI Taxonomy" id="549687"/>
    <lineage>
        <taxon>Bacteria</taxon>
        <taxon>Bacillati</taxon>
        <taxon>Bacillota</taxon>
        <taxon>Bacilli</taxon>
        <taxon>Bacillales</taxon>
        <taxon>Bacillaceae</taxon>
        <taxon>Cytobacillus</taxon>
    </lineage>
</organism>
<gene>
    <name evidence="3" type="primary">fabG</name>
    <name evidence="3" type="ORF">CWS20_04405</name>
</gene>
<comment type="similarity">
    <text evidence="1">Belongs to the short-chain dehydrogenases/reductases (SDR) family.</text>
</comment>
<sequence>MKRKTALITGGSTGIGKSIAYKLAEQHVNLIINYRSSEKEALQLCRNLTETYGTKNFPIKADITNFTECENLIENANKKFSAIDILVHNAGPYIHEKKTLSEYKADEWQYLINGNLNAVFYLSSKLIPQMRSNQWGRIITIGFDRADTAPGWKYRSAYAAAKTGVASLTKTIALEEAPYGITANMVCPGDIIGEWKEKQIDSALNFKDDETPIGRPGTGEDISRVIAFLIDNQSDFITGSIIPVTGGKDVLGKNIHC</sequence>
<dbReference type="PANTHER" id="PTHR42879:SF2">
    <property type="entry name" value="3-OXOACYL-[ACYL-CARRIER-PROTEIN] REDUCTASE FABG"/>
    <property type="match status" value="1"/>
</dbReference>
<dbReference type="PRINTS" id="PR00081">
    <property type="entry name" value="GDHRDH"/>
</dbReference>
<dbReference type="InterPro" id="IPR050259">
    <property type="entry name" value="SDR"/>
</dbReference>
<dbReference type="PANTHER" id="PTHR42879">
    <property type="entry name" value="3-OXOACYL-(ACYL-CARRIER-PROTEIN) REDUCTASE"/>
    <property type="match status" value="1"/>
</dbReference>
<accession>A0A2N0ZLS2</accession>
<dbReference type="FunFam" id="3.40.50.720:FF:000173">
    <property type="entry name" value="3-oxoacyl-[acyl-carrier protein] reductase"/>
    <property type="match status" value="1"/>
</dbReference>
<name>A0A2N0ZLS2_9BACI</name>
<dbReference type="CDD" id="cd05233">
    <property type="entry name" value="SDR_c"/>
    <property type="match status" value="1"/>
</dbReference>
<dbReference type="EMBL" id="PISD01000008">
    <property type="protein sequence ID" value="PKG30448.1"/>
    <property type="molecule type" value="Genomic_DNA"/>
</dbReference>
<proteinExistence type="inferred from homology"/>
<dbReference type="AlphaFoldDB" id="A0A2N0ZLS2"/>
<keyword evidence="2" id="KW-0560">Oxidoreductase</keyword>
<dbReference type="InterPro" id="IPR002347">
    <property type="entry name" value="SDR_fam"/>
</dbReference>
<evidence type="ECO:0000256" key="1">
    <source>
        <dbReference type="ARBA" id="ARBA00006484"/>
    </source>
</evidence>
<keyword evidence="4" id="KW-1185">Reference proteome</keyword>
<dbReference type="PRINTS" id="PR00080">
    <property type="entry name" value="SDRFAMILY"/>
</dbReference>
<dbReference type="RefSeq" id="WP_066201786.1">
    <property type="nucleotide sequence ID" value="NZ_JARMMB010000019.1"/>
</dbReference>
<comment type="caution">
    <text evidence="3">The sequence shown here is derived from an EMBL/GenBank/DDBJ whole genome shotgun (WGS) entry which is preliminary data.</text>
</comment>
<dbReference type="GO" id="GO:0016491">
    <property type="term" value="F:oxidoreductase activity"/>
    <property type="evidence" value="ECO:0007669"/>
    <property type="project" value="UniProtKB-KW"/>
</dbReference>
<protein>
    <submittedName>
        <fullName evidence="3">NAD(P)-dependent oxidoreductase</fullName>
    </submittedName>
</protein>
<reference evidence="3 4" key="1">
    <citation type="journal article" date="2010" name="Int. J. Syst. Evol. Microbiol.">
        <title>Bacillus horneckiae sp. nov., isolated from a spacecraft-assembly clean room.</title>
        <authorList>
            <person name="Vaishampayan P."/>
            <person name="Probst A."/>
            <person name="Krishnamurthi S."/>
            <person name="Ghosh S."/>
            <person name="Osman S."/>
            <person name="McDowall A."/>
            <person name="Ruckmani A."/>
            <person name="Mayilraj S."/>
            <person name="Venkateswaran K."/>
        </authorList>
    </citation>
    <scope>NUCLEOTIDE SEQUENCE [LARGE SCALE GENOMIC DNA]</scope>
    <source>
        <strain evidence="4">1PO1SC</strain>
    </source>
</reference>
<dbReference type="SUPFAM" id="SSF51735">
    <property type="entry name" value="NAD(P)-binding Rossmann-fold domains"/>
    <property type="match status" value="1"/>
</dbReference>